<organism evidence="2 3">
    <name type="scientific">Tanacetum coccineum</name>
    <dbReference type="NCBI Taxonomy" id="301880"/>
    <lineage>
        <taxon>Eukaryota</taxon>
        <taxon>Viridiplantae</taxon>
        <taxon>Streptophyta</taxon>
        <taxon>Embryophyta</taxon>
        <taxon>Tracheophyta</taxon>
        <taxon>Spermatophyta</taxon>
        <taxon>Magnoliopsida</taxon>
        <taxon>eudicotyledons</taxon>
        <taxon>Gunneridae</taxon>
        <taxon>Pentapetalae</taxon>
        <taxon>asterids</taxon>
        <taxon>campanulids</taxon>
        <taxon>Asterales</taxon>
        <taxon>Asteraceae</taxon>
        <taxon>Asteroideae</taxon>
        <taxon>Anthemideae</taxon>
        <taxon>Anthemidinae</taxon>
        <taxon>Tanacetum</taxon>
    </lineage>
</organism>
<keyword evidence="3" id="KW-1185">Reference proteome</keyword>
<evidence type="ECO:0000313" key="3">
    <source>
        <dbReference type="Proteomes" id="UP001151760"/>
    </source>
</evidence>
<dbReference type="Proteomes" id="UP001151760">
    <property type="component" value="Unassembled WGS sequence"/>
</dbReference>
<feature type="coiled-coil region" evidence="1">
    <location>
        <begin position="186"/>
        <end position="245"/>
    </location>
</feature>
<reference evidence="2" key="1">
    <citation type="journal article" date="2022" name="Int. J. Mol. Sci.">
        <title>Draft Genome of Tanacetum Coccineum: Genomic Comparison of Closely Related Tanacetum-Family Plants.</title>
        <authorList>
            <person name="Yamashiro T."/>
            <person name="Shiraishi A."/>
            <person name="Nakayama K."/>
            <person name="Satake H."/>
        </authorList>
    </citation>
    <scope>NUCLEOTIDE SEQUENCE</scope>
</reference>
<name>A0ABQ5GPY2_9ASTR</name>
<keyword evidence="1" id="KW-0175">Coiled coil</keyword>
<evidence type="ECO:0000256" key="1">
    <source>
        <dbReference type="SAM" id="Coils"/>
    </source>
</evidence>
<reference evidence="2" key="2">
    <citation type="submission" date="2022-01" db="EMBL/GenBank/DDBJ databases">
        <authorList>
            <person name="Yamashiro T."/>
            <person name="Shiraishi A."/>
            <person name="Satake H."/>
            <person name="Nakayama K."/>
        </authorList>
    </citation>
    <scope>NUCLEOTIDE SEQUENCE</scope>
</reference>
<evidence type="ECO:0000313" key="2">
    <source>
        <dbReference type="EMBL" id="GJT77354.1"/>
    </source>
</evidence>
<protein>
    <submittedName>
        <fullName evidence="2">Uncharacterized protein</fullName>
    </submittedName>
</protein>
<gene>
    <name evidence="2" type="ORF">Tco_1044079</name>
</gene>
<dbReference type="EMBL" id="BQNB010018704">
    <property type="protein sequence ID" value="GJT77354.1"/>
    <property type="molecule type" value="Genomic_DNA"/>
</dbReference>
<sequence>MTLVLIAKAFKLNYSTPTNNNQRISSNPCNKKIAQSGMNMGQDRHMQMVGGNGGNQFRLYVGQNVGNLNGYNAVQNVENQNTNQNVNGTVVAAWAEGNGNGNGNNVNQLLIAQKEEVGIQLQAEKFDLMAAAGDLDEIEEVNANCILMANLQQASTSGTQTDKAPVYDSDGSAKINALHLSSAKTITTLNEEITNLSNQLSKEKSIVSFLQEEKKKLKFDFKICKDELLDKQIQLENKIKELDNILLEVVEKLLEEEMLVGSSNHWVKVMLMRLVILVCSQLKRMRVIVSSFVKSMKSCFGGMMMIFGFFDGLEMEAFGEATEVDNDWAIAGEMLEFLDTFGIVGFSERYNRVNIVEDERLEWSKDFNKAMLIDVVEASVKVEESLFHP</sequence>
<comment type="caution">
    <text evidence="2">The sequence shown here is derived from an EMBL/GenBank/DDBJ whole genome shotgun (WGS) entry which is preliminary data.</text>
</comment>
<proteinExistence type="predicted"/>
<accession>A0ABQ5GPY2</accession>